<dbReference type="GO" id="GO:0006508">
    <property type="term" value="P:proteolysis"/>
    <property type="evidence" value="ECO:0007669"/>
    <property type="project" value="UniProtKB-KW"/>
</dbReference>
<dbReference type="PANTHER" id="PTHR37486">
    <property type="entry name" value="STRINGENT STARVATION PROTEIN B"/>
    <property type="match status" value="1"/>
</dbReference>
<keyword evidence="2" id="KW-0378">Hydrolase</keyword>
<evidence type="ECO:0000313" key="2">
    <source>
        <dbReference type="EMBL" id="WGZ93038.1"/>
    </source>
</evidence>
<accession>A0AA95HCD2</accession>
<keyword evidence="2" id="KW-0645">Protease</keyword>
<dbReference type="InterPro" id="IPR036760">
    <property type="entry name" value="SspB-like_sf"/>
</dbReference>
<dbReference type="AlphaFoldDB" id="A0AA95HCD2"/>
<proteinExistence type="predicted"/>
<dbReference type="EMBL" id="CP124756">
    <property type="protein sequence ID" value="WGZ93038.1"/>
    <property type="molecule type" value="Genomic_DNA"/>
</dbReference>
<dbReference type="Gene3D" id="2.30.30.220">
    <property type="entry name" value="SspB-like"/>
    <property type="match status" value="1"/>
</dbReference>
<reference evidence="2" key="1">
    <citation type="journal article" date="2023" name="Int. J. Mol. Sci.">
        <title>Metagenomics Revealed a New Genus 'Candidatus Thiocaldithrix dubininis' gen. nov., sp. nov. and a New Species 'Candidatus Thiothrix putei' sp. nov. in the Family Thiotrichaceae, Some Members of Which Have Traits of Both Na+- and H+-Motive Energetics.</title>
        <authorList>
            <person name="Ravin N.V."/>
            <person name="Muntyan M.S."/>
            <person name="Smolyakov D.D."/>
            <person name="Rudenko T.S."/>
            <person name="Beletsky A.V."/>
            <person name="Mardanov A.V."/>
            <person name="Grabovich M.Y."/>
        </authorList>
    </citation>
    <scope>NUCLEOTIDE SEQUENCE</scope>
    <source>
        <strain evidence="2">GKL-02</strain>
    </source>
</reference>
<dbReference type="InterPro" id="IPR007481">
    <property type="entry name" value="SspB"/>
</dbReference>
<dbReference type="PANTHER" id="PTHR37486:SF1">
    <property type="entry name" value="STRINGENT STARVATION PROTEIN B"/>
    <property type="match status" value="1"/>
</dbReference>
<feature type="compositionally biased region" description="Acidic residues" evidence="1">
    <location>
        <begin position="145"/>
        <end position="161"/>
    </location>
</feature>
<dbReference type="GO" id="GO:0045732">
    <property type="term" value="P:positive regulation of protein catabolic process"/>
    <property type="evidence" value="ECO:0007669"/>
    <property type="project" value="TreeGrafter"/>
</dbReference>
<feature type="region of interest" description="Disordered" evidence="1">
    <location>
        <begin position="125"/>
        <end position="178"/>
    </location>
</feature>
<dbReference type="KEGG" id="tput:QJT81_14565"/>
<dbReference type="NCBIfam" id="NF008769">
    <property type="entry name" value="PRK11798.2-5"/>
    <property type="match status" value="1"/>
</dbReference>
<reference evidence="2" key="2">
    <citation type="submission" date="2023-04" db="EMBL/GenBank/DDBJ databases">
        <authorList>
            <person name="Beletskiy A.V."/>
            <person name="Mardanov A.V."/>
            <person name="Ravin N.V."/>
        </authorList>
    </citation>
    <scope>NUCLEOTIDE SEQUENCE</scope>
    <source>
        <strain evidence="2">GKL-02</strain>
    </source>
</reference>
<dbReference type="GO" id="GO:0005840">
    <property type="term" value="C:ribosome"/>
    <property type="evidence" value="ECO:0007669"/>
    <property type="project" value="TreeGrafter"/>
</dbReference>
<gene>
    <name evidence="2" type="ORF">QJT81_14565</name>
</gene>
<dbReference type="GO" id="GO:0005829">
    <property type="term" value="C:cytosol"/>
    <property type="evidence" value="ECO:0007669"/>
    <property type="project" value="TreeGrafter"/>
</dbReference>
<dbReference type="SUPFAM" id="SSF101738">
    <property type="entry name" value="SspB-like"/>
    <property type="match status" value="1"/>
</dbReference>
<sequence>MSQPNPPEFIATPKRPYLLRAFYEWIVDNGMTPHIMVDARSPKVKVPRQFVKDGNIVLNISMTAANNLLMDNDQVTFSARFSGKAMSIWLPMWSIMAIYSRETHDGLNFPLEEYAESMALATAETATPRPTLASVPDATTSDSDTSGETDVSDAVDDDDEPPPPQKPTSRPSFLRVVK</sequence>
<dbReference type="Pfam" id="PF04386">
    <property type="entry name" value="SspB"/>
    <property type="match status" value="1"/>
</dbReference>
<evidence type="ECO:0000256" key="1">
    <source>
        <dbReference type="SAM" id="MobiDB-lite"/>
    </source>
</evidence>
<dbReference type="Proteomes" id="UP001301326">
    <property type="component" value="Chromosome"/>
</dbReference>
<dbReference type="GO" id="GO:0008233">
    <property type="term" value="F:peptidase activity"/>
    <property type="evidence" value="ECO:0007669"/>
    <property type="project" value="UniProtKB-KW"/>
</dbReference>
<name>A0AA95HCD2_9GAMM</name>
<organism evidence="2">
    <name type="scientific">Candidatus Thiothrix putei</name>
    <dbReference type="NCBI Taxonomy" id="3080811"/>
    <lineage>
        <taxon>Bacteria</taxon>
        <taxon>Pseudomonadati</taxon>
        <taxon>Pseudomonadota</taxon>
        <taxon>Gammaproteobacteria</taxon>
        <taxon>Thiotrichales</taxon>
        <taxon>Thiotrichaceae</taxon>
        <taxon>Thiothrix</taxon>
    </lineage>
</organism>
<protein>
    <submittedName>
        <fullName evidence="2">ClpXP protease specificity-enhancing factor</fullName>
    </submittedName>
</protein>